<feature type="transmembrane region" description="Helical" evidence="2">
    <location>
        <begin position="94"/>
        <end position="111"/>
    </location>
</feature>
<dbReference type="PANTHER" id="PTHR43156">
    <property type="entry name" value="STAGE II SPORULATION PROTEIN E-RELATED"/>
    <property type="match status" value="1"/>
</dbReference>
<protein>
    <submittedName>
        <fullName evidence="4">Serine/threonine-protein phosphatase</fullName>
    </submittedName>
</protein>
<organism evidence="4 5">
    <name type="scientific">Streptomyces virginiae</name>
    <name type="common">Streptomyces cinnamonensis</name>
    <dbReference type="NCBI Taxonomy" id="1961"/>
    <lineage>
        <taxon>Bacteria</taxon>
        <taxon>Bacillati</taxon>
        <taxon>Actinomycetota</taxon>
        <taxon>Actinomycetes</taxon>
        <taxon>Kitasatosporales</taxon>
        <taxon>Streptomycetaceae</taxon>
        <taxon>Streptomyces</taxon>
    </lineage>
</organism>
<dbReference type="InterPro" id="IPR001932">
    <property type="entry name" value="PPM-type_phosphatase-like_dom"/>
</dbReference>
<feature type="transmembrane region" description="Helical" evidence="2">
    <location>
        <begin position="20"/>
        <end position="38"/>
    </location>
</feature>
<dbReference type="Gene3D" id="3.60.40.10">
    <property type="entry name" value="PPM-type phosphatase domain"/>
    <property type="match status" value="1"/>
</dbReference>
<feature type="domain" description="PPM-type phosphatase" evidence="3">
    <location>
        <begin position="148"/>
        <end position="373"/>
    </location>
</feature>
<evidence type="ECO:0000256" key="2">
    <source>
        <dbReference type="SAM" id="Phobius"/>
    </source>
</evidence>
<keyword evidence="2" id="KW-0472">Membrane</keyword>
<dbReference type="Pfam" id="PF07228">
    <property type="entry name" value="SpoIIE"/>
    <property type="match status" value="1"/>
</dbReference>
<dbReference type="EMBL" id="CP108090">
    <property type="protein sequence ID" value="WUQ10788.1"/>
    <property type="molecule type" value="Genomic_DNA"/>
</dbReference>
<dbReference type="InterPro" id="IPR052016">
    <property type="entry name" value="Bact_Sigma-Reg"/>
</dbReference>
<proteinExistence type="predicted"/>
<gene>
    <name evidence="4" type="ORF">OG517_04695</name>
</gene>
<evidence type="ECO:0000313" key="4">
    <source>
        <dbReference type="EMBL" id="WUQ10788.1"/>
    </source>
</evidence>
<dbReference type="PANTHER" id="PTHR43156:SF2">
    <property type="entry name" value="STAGE II SPORULATION PROTEIN E"/>
    <property type="match status" value="1"/>
</dbReference>
<sequence>MRAPLRSPPGPRADGHHQVLFVLAECVPFAIALLVLLVEFTPLHVLYTGPLLVATPALAAVTMGPKGTLAAAGVAVGVSVTTASYNSAWGTQQVYTNFLALFLVSVASFLTSRSARTRTENELNQVRRIATAAQEVVLRPVPDRLHSVRAASMYLAAETGAQIGGDLYDVVQTRYGVRMIVGDVRGKGLPAVRAAAIVLGAFREAVHYEADLVEVVDRCGAALHRDAAVSGAAGGAEALVEGFVTALVAQIPDGRHIEMINRGHPPALLLHDGAVRSLMPTAPLPPLGLEEFLGGPPGRTDRYPFVPGDRLLLYTDGVIEARDGDKTFFDLAEAMVTMHDHTREAFLKGLHQALLRHTRNRLADDVAVVLVDRCQDEEPRPTGGPT</sequence>
<dbReference type="RefSeq" id="WP_328960313.1">
    <property type="nucleotide sequence ID" value="NZ_CP108090.1"/>
</dbReference>
<dbReference type="SUPFAM" id="SSF81606">
    <property type="entry name" value="PP2C-like"/>
    <property type="match status" value="1"/>
</dbReference>
<evidence type="ECO:0000259" key="3">
    <source>
        <dbReference type="SMART" id="SM00331"/>
    </source>
</evidence>
<accession>A0ABZ1T4I7</accession>
<feature type="transmembrane region" description="Helical" evidence="2">
    <location>
        <begin position="69"/>
        <end position="88"/>
    </location>
</feature>
<keyword evidence="5" id="KW-1185">Reference proteome</keyword>
<keyword evidence="2" id="KW-1133">Transmembrane helix</keyword>
<evidence type="ECO:0000313" key="5">
    <source>
        <dbReference type="Proteomes" id="UP001432039"/>
    </source>
</evidence>
<keyword evidence="2" id="KW-0812">Transmembrane</keyword>
<evidence type="ECO:0000256" key="1">
    <source>
        <dbReference type="ARBA" id="ARBA00022801"/>
    </source>
</evidence>
<dbReference type="InterPro" id="IPR036457">
    <property type="entry name" value="PPM-type-like_dom_sf"/>
</dbReference>
<dbReference type="SMART" id="SM00331">
    <property type="entry name" value="PP2C_SIG"/>
    <property type="match status" value="1"/>
</dbReference>
<name>A0ABZ1T4I7_STRVG</name>
<reference evidence="4" key="1">
    <citation type="submission" date="2022-10" db="EMBL/GenBank/DDBJ databases">
        <title>The complete genomes of actinobacterial strains from the NBC collection.</title>
        <authorList>
            <person name="Joergensen T.S."/>
            <person name="Alvarez Arevalo M."/>
            <person name="Sterndorff E.B."/>
            <person name="Faurdal D."/>
            <person name="Vuksanovic O."/>
            <person name="Mourched A.-S."/>
            <person name="Charusanti P."/>
            <person name="Shaw S."/>
            <person name="Blin K."/>
            <person name="Weber T."/>
        </authorList>
    </citation>
    <scope>NUCLEOTIDE SEQUENCE</scope>
    <source>
        <strain evidence="4">NBC_00248</strain>
    </source>
</reference>
<feature type="transmembrane region" description="Helical" evidence="2">
    <location>
        <begin position="44"/>
        <end position="62"/>
    </location>
</feature>
<dbReference type="Proteomes" id="UP001432039">
    <property type="component" value="Chromosome"/>
</dbReference>
<keyword evidence="1" id="KW-0378">Hydrolase</keyword>